<evidence type="ECO:0000313" key="3">
    <source>
        <dbReference type="EMBL" id="OEJ31796.1"/>
    </source>
</evidence>
<dbReference type="STRING" id="36818.BGK67_10950"/>
<keyword evidence="2" id="KW-1133">Transmembrane helix</keyword>
<name>A0A1E5PQF1_9ACTN</name>
<accession>A0A1E5PQF1</accession>
<evidence type="ECO:0000256" key="1">
    <source>
        <dbReference type="SAM" id="MobiDB-lite"/>
    </source>
</evidence>
<keyword evidence="4" id="KW-1185">Reference proteome</keyword>
<dbReference type="AlphaFoldDB" id="A0A1E5PQF1"/>
<reference evidence="3 4" key="1">
    <citation type="submission" date="2016-08" db="EMBL/GenBank/DDBJ databases">
        <title>The complete genome of Streptomyces subrutilus 10-1-1.</title>
        <authorList>
            <person name="Chen X."/>
        </authorList>
    </citation>
    <scope>NUCLEOTIDE SEQUENCE [LARGE SCALE GENOMIC DNA]</scope>
    <source>
        <strain evidence="3 4">10-1-1</strain>
    </source>
</reference>
<feature type="transmembrane region" description="Helical" evidence="2">
    <location>
        <begin position="169"/>
        <end position="190"/>
    </location>
</feature>
<gene>
    <name evidence="3" type="ORF">BGK67_10950</name>
</gene>
<dbReference type="AntiFam" id="ANF00142">
    <property type="entry name" value="Shadow ORF (opposite yadG)"/>
</dbReference>
<comment type="caution">
    <text evidence="3">The sequence shown here is derived from an EMBL/GenBank/DDBJ whole genome shotgun (WGS) entry which is preliminary data.</text>
</comment>
<evidence type="ECO:0008006" key="5">
    <source>
        <dbReference type="Google" id="ProtNLM"/>
    </source>
</evidence>
<sequence length="198" mass="19595">MQDGGPVRVGGGRSQVVQDDDDRVPGGGPLPADPQHELLVAQVQGGGGLVEEQQRRPLGQYAGQRDPGPPAAGQRGERAGGEVGDLGRCHGCGHRLLVRVGERRAGPGRGPSVRRKTGTLYVDVENASGSKTAVPFTGTTGGTGCTGGTGAAAATVGGSPATTGAEIPAGALLGTSGAVIAAGAGAVLLARRRRVAER</sequence>
<keyword evidence="2" id="KW-0812">Transmembrane</keyword>
<dbReference type="Proteomes" id="UP000095705">
    <property type="component" value="Unassembled WGS sequence"/>
</dbReference>
<dbReference type="EMBL" id="MEHK01000001">
    <property type="protein sequence ID" value="OEJ31796.1"/>
    <property type="molecule type" value="Genomic_DNA"/>
</dbReference>
<proteinExistence type="predicted"/>
<organism evidence="3 4">
    <name type="scientific">Streptomyces subrutilus</name>
    <dbReference type="NCBI Taxonomy" id="36818"/>
    <lineage>
        <taxon>Bacteria</taxon>
        <taxon>Bacillati</taxon>
        <taxon>Actinomycetota</taxon>
        <taxon>Actinomycetes</taxon>
        <taxon>Kitasatosporales</taxon>
        <taxon>Streptomycetaceae</taxon>
        <taxon>Streptomyces</taxon>
    </lineage>
</organism>
<keyword evidence="2" id="KW-0472">Membrane</keyword>
<protein>
    <recommendedName>
        <fullName evidence="5">LPXTG cell wall anchor domain-containing protein</fullName>
    </recommendedName>
</protein>
<evidence type="ECO:0000256" key="2">
    <source>
        <dbReference type="SAM" id="Phobius"/>
    </source>
</evidence>
<evidence type="ECO:0000313" key="4">
    <source>
        <dbReference type="Proteomes" id="UP000095705"/>
    </source>
</evidence>
<feature type="region of interest" description="Disordered" evidence="1">
    <location>
        <begin position="1"/>
        <end position="83"/>
    </location>
</feature>